<dbReference type="PANTHER" id="PTHR30346">
    <property type="entry name" value="TRANSCRIPTIONAL DUAL REGULATOR HCAR-RELATED"/>
    <property type="match status" value="1"/>
</dbReference>
<dbReference type="GO" id="GO:0032993">
    <property type="term" value="C:protein-DNA complex"/>
    <property type="evidence" value="ECO:0007669"/>
    <property type="project" value="TreeGrafter"/>
</dbReference>
<comment type="similarity">
    <text evidence="1">Belongs to the LysR transcriptional regulatory family.</text>
</comment>
<evidence type="ECO:0000259" key="5">
    <source>
        <dbReference type="PROSITE" id="PS50931"/>
    </source>
</evidence>
<dbReference type="PANTHER" id="PTHR30346:SF0">
    <property type="entry name" value="HCA OPERON TRANSCRIPTIONAL ACTIVATOR HCAR"/>
    <property type="match status" value="1"/>
</dbReference>
<keyword evidence="2" id="KW-0805">Transcription regulation</keyword>
<dbReference type="InterPro" id="IPR036390">
    <property type="entry name" value="WH_DNA-bd_sf"/>
</dbReference>
<dbReference type="InterPro" id="IPR005119">
    <property type="entry name" value="LysR_subst-bd"/>
</dbReference>
<organism evidence="6 7">
    <name type="scientific">Polynucleobacter sphagniphilus</name>
    <dbReference type="NCBI Taxonomy" id="1743169"/>
    <lineage>
        <taxon>Bacteria</taxon>
        <taxon>Pseudomonadati</taxon>
        <taxon>Pseudomonadota</taxon>
        <taxon>Betaproteobacteria</taxon>
        <taxon>Burkholderiales</taxon>
        <taxon>Burkholderiaceae</taxon>
        <taxon>Polynucleobacter</taxon>
    </lineage>
</organism>
<sequence length="305" mass="33767">MAHEEVTLRKLEILCSFVRTGSLSKTADELLLSSVSIHKALHSLEESIGCPLFIREGRLLKPLPTALYLAESASDLLSDVERIIKRTRLKAGIESGQIRLGSMYSLTANIIPKLIMGTKIRRPDLDIDLFLGSNEDLMKKLYEGSIEAIIIATPSAGLAEDVQVVPLFEDRLFLASSKGRQPANPQADMAHYREEKFLTLHDGFATTSGFYEVFELAGFKPNLVMKVGDIFSLMNMVASGMGRSILPGRVKALMGDSIEFTPLLGRYEVVQRIALMYLTVNESNPNILALAAEARMLHRNNNVMQ</sequence>
<dbReference type="InterPro" id="IPR000847">
    <property type="entry name" value="LysR_HTH_N"/>
</dbReference>
<dbReference type="GO" id="GO:0003700">
    <property type="term" value="F:DNA-binding transcription factor activity"/>
    <property type="evidence" value="ECO:0007669"/>
    <property type="project" value="InterPro"/>
</dbReference>
<dbReference type="SUPFAM" id="SSF53850">
    <property type="entry name" value="Periplasmic binding protein-like II"/>
    <property type="match status" value="1"/>
</dbReference>
<evidence type="ECO:0000313" key="6">
    <source>
        <dbReference type="EMBL" id="MDH6504437.1"/>
    </source>
</evidence>
<keyword evidence="7" id="KW-1185">Reference proteome</keyword>
<evidence type="ECO:0000256" key="3">
    <source>
        <dbReference type="ARBA" id="ARBA00023125"/>
    </source>
</evidence>
<dbReference type="Gene3D" id="1.10.10.10">
    <property type="entry name" value="Winged helix-like DNA-binding domain superfamily/Winged helix DNA-binding domain"/>
    <property type="match status" value="1"/>
</dbReference>
<dbReference type="PROSITE" id="PS50931">
    <property type="entry name" value="HTH_LYSR"/>
    <property type="match status" value="1"/>
</dbReference>
<evidence type="ECO:0000256" key="1">
    <source>
        <dbReference type="ARBA" id="ARBA00009437"/>
    </source>
</evidence>
<dbReference type="Pfam" id="PF03466">
    <property type="entry name" value="LysR_substrate"/>
    <property type="match status" value="1"/>
</dbReference>
<dbReference type="SUPFAM" id="SSF46785">
    <property type="entry name" value="Winged helix' DNA-binding domain"/>
    <property type="match status" value="1"/>
</dbReference>
<evidence type="ECO:0000313" key="7">
    <source>
        <dbReference type="Proteomes" id="UP001161160"/>
    </source>
</evidence>
<evidence type="ECO:0000256" key="2">
    <source>
        <dbReference type="ARBA" id="ARBA00023015"/>
    </source>
</evidence>
<accession>A0AA43MAV5</accession>
<dbReference type="GeneID" id="83595974"/>
<proteinExistence type="inferred from homology"/>
<dbReference type="InterPro" id="IPR036388">
    <property type="entry name" value="WH-like_DNA-bd_sf"/>
</dbReference>
<dbReference type="EMBL" id="JARXYA010000008">
    <property type="protein sequence ID" value="MDH6504437.1"/>
    <property type="molecule type" value="Genomic_DNA"/>
</dbReference>
<protein>
    <submittedName>
        <fullName evidence="6">LysR family malonate utilization transcriptional regulator</fullName>
    </submittedName>
</protein>
<dbReference type="Pfam" id="PF00126">
    <property type="entry name" value="HTH_1"/>
    <property type="match status" value="1"/>
</dbReference>
<keyword evidence="3" id="KW-0238">DNA-binding</keyword>
<evidence type="ECO:0000256" key="4">
    <source>
        <dbReference type="ARBA" id="ARBA00023163"/>
    </source>
</evidence>
<dbReference type="AlphaFoldDB" id="A0AA43MAV5"/>
<dbReference type="RefSeq" id="WP_076023551.1">
    <property type="nucleotide sequence ID" value="NZ_JAQFIK010000002.1"/>
</dbReference>
<name>A0AA43MAV5_9BURK</name>
<dbReference type="Proteomes" id="UP001161160">
    <property type="component" value="Unassembled WGS sequence"/>
</dbReference>
<reference evidence="6" key="1">
    <citation type="submission" date="2023-04" db="EMBL/GenBank/DDBJ databases">
        <title>Genome Encyclopedia of Bacteria and Archaea VI: Functional Genomics of Type Strains.</title>
        <authorList>
            <person name="Whitman W."/>
        </authorList>
    </citation>
    <scope>NUCLEOTIDE SEQUENCE</scope>
    <source>
        <strain evidence="6">Enz.4-51</strain>
    </source>
</reference>
<comment type="caution">
    <text evidence="6">The sequence shown here is derived from an EMBL/GenBank/DDBJ whole genome shotgun (WGS) entry which is preliminary data.</text>
</comment>
<feature type="domain" description="HTH lysR-type" evidence="5">
    <location>
        <begin position="6"/>
        <end position="63"/>
    </location>
</feature>
<dbReference type="GO" id="GO:0003677">
    <property type="term" value="F:DNA binding"/>
    <property type="evidence" value="ECO:0007669"/>
    <property type="project" value="UniProtKB-KW"/>
</dbReference>
<keyword evidence="4" id="KW-0804">Transcription</keyword>
<dbReference type="Gene3D" id="3.40.190.290">
    <property type="match status" value="1"/>
</dbReference>
<gene>
    <name evidence="6" type="ORF">M2127_001757</name>
</gene>